<evidence type="ECO:0000313" key="1">
    <source>
        <dbReference type="Proteomes" id="UP001652620"/>
    </source>
</evidence>
<protein>
    <submittedName>
        <fullName evidence="2 3">Uncharacterized protein LOC125775382</fullName>
    </submittedName>
</protein>
<keyword evidence="1" id="KW-1185">Reference proteome</keyword>
<gene>
    <name evidence="2 3 4" type="primary">LOC125775382</name>
</gene>
<dbReference type="RefSeq" id="XP_049301873.1">
    <property type="nucleotide sequence ID" value="XM_049445916.1"/>
</dbReference>
<evidence type="ECO:0000313" key="2">
    <source>
        <dbReference type="RefSeq" id="XP_049301872.1"/>
    </source>
</evidence>
<dbReference type="RefSeq" id="XP_049301874.1">
    <property type="nucleotide sequence ID" value="XM_049445917.1"/>
</dbReference>
<reference evidence="1 2" key="1">
    <citation type="submission" date="2025-05" db="UniProtKB">
        <authorList>
            <consortium name="RefSeq"/>
        </authorList>
    </citation>
    <scope>NUCLEOTIDE SEQUENCE [LARGE SCALE GENOMIC DNA]</scope>
    <source>
        <tissue evidence="2 3">Adult</tissue>
    </source>
</reference>
<dbReference type="RefSeq" id="XP_049301872.1">
    <property type="nucleotide sequence ID" value="XM_049445915.1"/>
</dbReference>
<evidence type="ECO:0000313" key="4">
    <source>
        <dbReference type="RefSeq" id="XP_049301874.1"/>
    </source>
</evidence>
<sequence>MLLIELTGVQSHTGKSSCSKCDQIGDYKERRVCFSKQIKNLRTDLSFKNRNDRSHHITPFKFRESILESGNFKMVSQFPLDPMHLVDLGVCKMLLQLLIKKSNINVSKINEKITFLSNLVPSEFGRICRSLDDINIWKATEFRQFLLYIGIFVLKDCVSGDHYYHFLLLHAGIRLLSCKKSYSSEANVAQQILEEFVDLFGNIYGDHLVNYNIHGLLHLTECTKLYGPLDNFSAYKFENHMQFLKKLINKLNKILQQLHLRLEERNSADFSCNKISKINSFNIDYKKEKDSYCFSKKLGPIKVIGMAGESGSAIVSAHCFFCVESYFQEPLESSTGLGILLANKLDPQLFKIEKDYIVYKYFSIPHEGKFLLIPILHHLFHEFSN</sequence>
<accession>A0ABM3IY18</accession>
<dbReference type="GeneID" id="125775382"/>
<organism evidence="1 2">
    <name type="scientific">Bactrocera dorsalis</name>
    <name type="common">Oriental fruit fly</name>
    <name type="synonym">Dacus dorsalis</name>
    <dbReference type="NCBI Taxonomy" id="27457"/>
    <lineage>
        <taxon>Eukaryota</taxon>
        <taxon>Metazoa</taxon>
        <taxon>Ecdysozoa</taxon>
        <taxon>Arthropoda</taxon>
        <taxon>Hexapoda</taxon>
        <taxon>Insecta</taxon>
        <taxon>Pterygota</taxon>
        <taxon>Neoptera</taxon>
        <taxon>Endopterygota</taxon>
        <taxon>Diptera</taxon>
        <taxon>Brachycera</taxon>
        <taxon>Muscomorpha</taxon>
        <taxon>Tephritoidea</taxon>
        <taxon>Tephritidae</taxon>
        <taxon>Bactrocera</taxon>
        <taxon>Bactrocera</taxon>
    </lineage>
</organism>
<dbReference type="Proteomes" id="UP001652620">
    <property type="component" value="Chromosome 1"/>
</dbReference>
<dbReference type="PANTHER" id="PTHR33053">
    <property type="entry name" value="PROTEIN, PUTATIVE-RELATED"/>
    <property type="match status" value="1"/>
</dbReference>
<proteinExistence type="predicted"/>
<name>A0ABM3IY18_BACDO</name>
<evidence type="ECO:0000313" key="3">
    <source>
        <dbReference type="RefSeq" id="XP_049301873.1"/>
    </source>
</evidence>
<dbReference type="PANTHER" id="PTHR33053:SF24">
    <property type="entry name" value="TRANSPOSASE DOMAIN-CONTAINING PROTEIN"/>
    <property type="match status" value="1"/>
</dbReference>